<dbReference type="EMBL" id="CAXLJM020000013">
    <property type="protein sequence ID" value="CAL8079698.1"/>
    <property type="molecule type" value="Genomic_DNA"/>
</dbReference>
<evidence type="ECO:0008006" key="3">
    <source>
        <dbReference type="Google" id="ProtNLM"/>
    </source>
</evidence>
<sequence>MPLDIEVPKEGEVEEVVVGRHERQLEPDEDYNDEEADTVDDASLQLRRGRKQGRRVSGVFREIKSLKSIGHDPLVMTLVLSYMNMKNVMEAGAVCSMWYIVACRILRKQLGNSSFIRFWHANKPTKYLWINWELHFHDELLAGTEQDALMAGGAKSVAPTVIPSIQAILTIVNRAGFNQITHEEAKLPFRQEHVYVTSQDTFIALPGADNGEITTFDASFGMDMAAQSLFIPTSDLFTLKAFSLDILKEEWTEEDIKSKLELFAEDVGSNKKLTTVLLFKYMNNPAMLNFIENFSKSNKSIELLGGQVEEVASNKCVDTYSSQMAAGFSFYAGPGATVNVFGVDFSKENAEEILSKMKEQVDSSTKGFCFLITHDGRPSTQKITMDGDDDGTDWSVFEDPEPKRESFLQKLRAFIPKIQLLGVQSCIPIDLVNVKNTNVDDSSKNQFCCGLLILTY</sequence>
<protein>
    <recommendedName>
        <fullName evidence="3">F-box domain-containing protein</fullName>
    </recommendedName>
</protein>
<organism evidence="1 2">
    <name type="scientific">Orchesella dallaii</name>
    <dbReference type="NCBI Taxonomy" id="48710"/>
    <lineage>
        <taxon>Eukaryota</taxon>
        <taxon>Metazoa</taxon>
        <taxon>Ecdysozoa</taxon>
        <taxon>Arthropoda</taxon>
        <taxon>Hexapoda</taxon>
        <taxon>Collembola</taxon>
        <taxon>Entomobryomorpha</taxon>
        <taxon>Entomobryoidea</taxon>
        <taxon>Orchesellidae</taxon>
        <taxon>Orchesellinae</taxon>
        <taxon>Orchesella</taxon>
    </lineage>
</organism>
<proteinExistence type="predicted"/>
<dbReference type="EMBL" id="CAXLJM020000013">
    <property type="protein sequence ID" value="CAL8079695.1"/>
    <property type="molecule type" value="Genomic_DNA"/>
</dbReference>
<evidence type="ECO:0000313" key="1">
    <source>
        <dbReference type="EMBL" id="CAL8079695.1"/>
    </source>
</evidence>
<evidence type="ECO:0000313" key="2">
    <source>
        <dbReference type="Proteomes" id="UP001642540"/>
    </source>
</evidence>
<name>A0ABP1Q040_9HEXA</name>
<keyword evidence="2" id="KW-1185">Reference proteome</keyword>
<gene>
    <name evidence="1" type="ORF">ODALV1_LOCUS4444</name>
</gene>
<comment type="caution">
    <text evidence="1">The sequence shown here is derived from an EMBL/GenBank/DDBJ whole genome shotgun (WGS) entry which is preliminary data.</text>
</comment>
<dbReference type="Proteomes" id="UP001642540">
    <property type="component" value="Unassembled WGS sequence"/>
</dbReference>
<accession>A0ABP1Q040</accession>
<reference evidence="1 2" key="1">
    <citation type="submission" date="2024-08" db="EMBL/GenBank/DDBJ databases">
        <authorList>
            <person name="Cucini C."/>
            <person name="Frati F."/>
        </authorList>
    </citation>
    <scope>NUCLEOTIDE SEQUENCE [LARGE SCALE GENOMIC DNA]</scope>
</reference>